<gene>
    <name evidence="2" type="primary">LOC103075930</name>
</gene>
<dbReference type="Proteomes" id="UP000265300">
    <property type="component" value="Unplaced"/>
</dbReference>
<protein>
    <submittedName>
        <fullName evidence="2">Placenta-specific protein 2-like</fullName>
    </submittedName>
</protein>
<dbReference type="RefSeq" id="XP_007460792.1">
    <property type="nucleotide sequence ID" value="XM_007460730.1"/>
</dbReference>
<dbReference type="InParanoid" id="A0A340XL05"/>
<keyword evidence="1" id="KW-1185">Reference proteome</keyword>
<evidence type="ECO:0000313" key="2">
    <source>
        <dbReference type="RefSeq" id="XP_007460792.1"/>
    </source>
</evidence>
<dbReference type="GeneID" id="103075930"/>
<reference evidence="2" key="1">
    <citation type="submission" date="2025-08" db="UniProtKB">
        <authorList>
            <consortium name="RefSeq"/>
        </authorList>
    </citation>
    <scope>IDENTIFICATION</scope>
</reference>
<proteinExistence type="predicted"/>
<evidence type="ECO:0000313" key="1">
    <source>
        <dbReference type="Proteomes" id="UP000265300"/>
    </source>
</evidence>
<name>A0A340XL05_LIPVE</name>
<organism evidence="1 2">
    <name type="scientific">Lipotes vexillifer</name>
    <name type="common">Yangtze river dolphin</name>
    <dbReference type="NCBI Taxonomy" id="118797"/>
    <lineage>
        <taxon>Eukaryota</taxon>
        <taxon>Metazoa</taxon>
        <taxon>Chordata</taxon>
        <taxon>Craniata</taxon>
        <taxon>Vertebrata</taxon>
        <taxon>Euteleostomi</taxon>
        <taxon>Mammalia</taxon>
        <taxon>Eutheria</taxon>
        <taxon>Laurasiatheria</taxon>
        <taxon>Artiodactyla</taxon>
        <taxon>Whippomorpha</taxon>
        <taxon>Cetacea</taxon>
        <taxon>Odontoceti</taxon>
        <taxon>Lipotidae</taxon>
        <taxon>Lipotes</taxon>
    </lineage>
</organism>
<dbReference type="KEGG" id="lve:103075930"/>
<accession>A0A340XL05</accession>
<dbReference type="AlphaFoldDB" id="A0A340XL05"/>
<sequence>MVKHWPAQLLPTAWDIPDGAPVPDTDLGCCYSGPASLPAVLCDPEEVAPALGLQVPSLQWEPRAILGGSWRRSHEKKHRGERSLGVASPPPAWYILSATPLPKLCPQPEAPFTPLSAAPVHPAFQPPPGSLLRLPPPQPTPLGCGDAGMRALEGRVHALGAGITG</sequence>